<proteinExistence type="predicted"/>
<protein>
    <submittedName>
        <fullName evidence="1">Uncharacterized protein</fullName>
    </submittedName>
</protein>
<name>A0A7S3NFL3_9SPIT</name>
<dbReference type="EMBL" id="HBII01040937">
    <property type="protein sequence ID" value="CAE0358204.1"/>
    <property type="molecule type" value="Transcribed_RNA"/>
</dbReference>
<accession>A0A7S3NFL3</accession>
<reference evidence="1" key="1">
    <citation type="submission" date="2021-01" db="EMBL/GenBank/DDBJ databases">
        <authorList>
            <person name="Corre E."/>
            <person name="Pelletier E."/>
            <person name="Niang G."/>
            <person name="Scheremetjew M."/>
            <person name="Finn R."/>
            <person name="Kale V."/>
            <person name="Holt S."/>
            <person name="Cochrane G."/>
            <person name="Meng A."/>
            <person name="Brown T."/>
            <person name="Cohen L."/>
        </authorList>
    </citation>
    <scope>NUCLEOTIDE SEQUENCE</scope>
    <source>
        <strain evidence="1">FSP1.4</strain>
    </source>
</reference>
<evidence type="ECO:0000313" key="1">
    <source>
        <dbReference type="EMBL" id="CAE0358204.1"/>
    </source>
</evidence>
<gene>
    <name evidence="1" type="ORF">EHAR0213_LOCUS17126</name>
</gene>
<dbReference type="AlphaFoldDB" id="A0A7S3NFL3"/>
<organism evidence="1">
    <name type="scientific">Euplotes harpa</name>
    <dbReference type="NCBI Taxonomy" id="151035"/>
    <lineage>
        <taxon>Eukaryota</taxon>
        <taxon>Sar</taxon>
        <taxon>Alveolata</taxon>
        <taxon>Ciliophora</taxon>
        <taxon>Intramacronucleata</taxon>
        <taxon>Spirotrichea</taxon>
        <taxon>Hypotrichia</taxon>
        <taxon>Euplotida</taxon>
        <taxon>Euplotidae</taxon>
        <taxon>Euplotes</taxon>
    </lineage>
</organism>
<sequence length="178" mass="20655">MKLLLIVNVIVSTVVWLHFTQYMNLMYQANDYVRTQGPKSVFVTFEIGSKSFSDLHMKDLTTDVVKVFPWEPQFAERTSKYSVPAPFISKLASIMPEKYFPTLMQLTPRPQFIITTSTSNFITQKKISQWLDSQGYVLAQKKFMNLCNESPNPGLKKTYIRYSMVYQLKPSSLQELQN</sequence>